<dbReference type="InterPro" id="IPR046029">
    <property type="entry name" value="DUF5987"/>
</dbReference>
<comment type="caution">
    <text evidence="2">The sequence shown here is derived from an EMBL/GenBank/DDBJ whole genome shotgun (WGS) entry which is preliminary data.</text>
</comment>
<accession>A0A4R6JYY9</accession>
<protein>
    <recommendedName>
        <fullName evidence="4">Gluconate 2-dehydrogenase subunit 3-like protein</fullName>
    </recommendedName>
</protein>
<dbReference type="Proteomes" id="UP000294901">
    <property type="component" value="Unassembled WGS sequence"/>
</dbReference>
<evidence type="ECO:0000313" key="2">
    <source>
        <dbReference type="EMBL" id="TDO42070.1"/>
    </source>
</evidence>
<organism evidence="2 3">
    <name type="scientific">Paractinoplanes brasiliensis</name>
    <dbReference type="NCBI Taxonomy" id="52695"/>
    <lineage>
        <taxon>Bacteria</taxon>
        <taxon>Bacillati</taxon>
        <taxon>Actinomycetota</taxon>
        <taxon>Actinomycetes</taxon>
        <taxon>Micromonosporales</taxon>
        <taxon>Micromonosporaceae</taxon>
        <taxon>Paractinoplanes</taxon>
    </lineage>
</organism>
<gene>
    <name evidence="2" type="ORF">C8E87_5833</name>
</gene>
<evidence type="ECO:0000256" key="1">
    <source>
        <dbReference type="SAM" id="MobiDB-lite"/>
    </source>
</evidence>
<dbReference type="Pfam" id="PF19449">
    <property type="entry name" value="DUF5987"/>
    <property type="match status" value="1"/>
</dbReference>
<sequence>MREGFGGADDGSLPTPIIERSRLGGGRSPTAQTKGTAVPPNRHDTDSTTILTVEAFADTILPGEKRDPSDRAVAGAAPGPGAVAAGAIDLLELPGGGLAGTLPGLADALNGHAAELGAAADPDVPPFVALDFEQRTRLVQRLTAPDHPEKAMWVALALFCNMAFDSAAHLNTAAALEAGHPGLLTIGYRQPEPDGVWRFPSYSYGRRLADVHPATTSGGSPA</sequence>
<dbReference type="AlphaFoldDB" id="A0A4R6JYY9"/>
<evidence type="ECO:0000313" key="3">
    <source>
        <dbReference type="Proteomes" id="UP000294901"/>
    </source>
</evidence>
<keyword evidence="3" id="KW-1185">Reference proteome</keyword>
<proteinExistence type="predicted"/>
<evidence type="ECO:0008006" key="4">
    <source>
        <dbReference type="Google" id="ProtNLM"/>
    </source>
</evidence>
<dbReference type="EMBL" id="SNWR01000001">
    <property type="protein sequence ID" value="TDO42070.1"/>
    <property type="molecule type" value="Genomic_DNA"/>
</dbReference>
<feature type="region of interest" description="Disordered" evidence="1">
    <location>
        <begin position="1"/>
        <end position="45"/>
    </location>
</feature>
<reference evidence="2 3" key="1">
    <citation type="submission" date="2019-03" db="EMBL/GenBank/DDBJ databases">
        <title>Sequencing the genomes of 1000 actinobacteria strains.</title>
        <authorList>
            <person name="Klenk H.-P."/>
        </authorList>
    </citation>
    <scope>NUCLEOTIDE SEQUENCE [LARGE SCALE GENOMIC DNA]</scope>
    <source>
        <strain evidence="2 3">DSM 43805</strain>
    </source>
</reference>
<name>A0A4R6JYY9_9ACTN</name>